<dbReference type="Proteomes" id="UP000230069">
    <property type="component" value="Unassembled WGS sequence"/>
</dbReference>
<organism evidence="1 2">
    <name type="scientific">Aquilegia coerulea</name>
    <name type="common">Rocky mountain columbine</name>
    <dbReference type="NCBI Taxonomy" id="218851"/>
    <lineage>
        <taxon>Eukaryota</taxon>
        <taxon>Viridiplantae</taxon>
        <taxon>Streptophyta</taxon>
        <taxon>Embryophyta</taxon>
        <taxon>Tracheophyta</taxon>
        <taxon>Spermatophyta</taxon>
        <taxon>Magnoliopsida</taxon>
        <taxon>Ranunculales</taxon>
        <taxon>Ranunculaceae</taxon>
        <taxon>Thalictroideae</taxon>
        <taxon>Aquilegia</taxon>
    </lineage>
</organism>
<dbReference type="AlphaFoldDB" id="A0A2G5F9P7"/>
<accession>A0A2G5F9P7</accession>
<dbReference type="PANTHER" id="PTHR33265">
    <property type="entry name" value="AVR9/CF-9 RAPIDLY ELICITED PROTEIN-RELATED"/>
    <property type="match status" value="1"/>
</dbReference>
<proteinExistence type="predicted"/>
<dbReference type="STRING" id="218851.A0A2G5F9P7"/>
<sequence length="147" mass="16767">MLRNNITKSKFMSNLHHLMIKRGKITGKAIKNLIFHHHSISVSSFISEYQFSCSATPTQHYKSKRKNHRTHSSSVSTALEKLFEILNSEVTDASPVWSGCQHSPMVRLLTTLDSPLPSLIASDENIHVDEEAGEFIQRFYAQLRLQM</sequence>
<protein>
    <submittedName>
        <fullName evidence="1">Uncharacterized protein</fullName>
    </submittedName>
</protein>
<evidence type="ECO:0000313" key="1">
    <source>
        <dbReference type="EMBL" id="PIA64731.1"/>
    </source>
</evidence>
<dbReference type="OrthoDB" id="696337at2759"/>
<name>A0A2G5F9P7_AQUCA</name>
<keyword evidence="2" id="KW-1185">Reference proteome</keyword>
<dbReference type="InterPro" id="IPR008480">
    <property type="entry name" value="DUF761_pln"/>
</dbReference>
<dbReference type="PANTHER" id="PTHR33265:SF26">
    <property type="entry name" value="OS06G0554600 PROTEIN"/>
    <property type="match status" value="1"/>
</dbReference>
<reference evidence="1 2" key="1">
    <citation type="submission" date="2017-09" db="EMBL/GenBank/DDBJ databases">
        <title>WGS assembly of Aquilegia coerulea Goldsmith.</title>
        <authorList>
            <person name="Hodges S."/>
            <person name="Kramer E."/>
            <person name="Nordborg M."/>
            <person name="Tomkins J."/>
            <person name="Borevitz J."/>
            <person name="Derieg N."/>
            <person name="Yan J."/>
            <person name="Mihaltcheva S."/>
            <person name="Hayes R.D."/>
            <person name="Rokhsar D."/>
        </authorList>
    </citation>
    <scope>NUCLEOTIDE SEQUENCE [LARGE SCALE GENOMIC DNA]</scope>
    <source>
        <strain evidence="2">cv. Goldsmith</strain>
    </source>
</reference>
<dbReference type="Pfam" id="PF05553">
    <property type="entry name" value="DUF761"/>
    <property type="match status" value="1"/>
</dbReference>
<dbReference type="EMBL" id="KZ305018">
    <property type="protein sequence ID" value="PIA64731.1"/>
    <property type="molecule type" value="Genomic_DNA"/>
</dbReference>
<evidence type="ECO:0000313" key="2">
    <source>
        <dbReference type="Proteomes" id="UP000230069"/>
    </source>
</evidence>
<gene>
    <name evidence="1" type="ORF">AQUCO_00100301v1</name>
</gene>
<dbReference type="InParanoid" id="A0A2G5F9P7"/>